<organism evidence="1 2">
    <name type="scientific">Araneus ventricosus</name>
    <name type="common">Orbweaver spider</name>
    <name type="synonym">Epeira ventricosa</name>
    <dbReference type="NCBI Taxonomy" id="182803"/>
    <lineage>
        <taxon>Eukaryota</taxon>
        <taxon>Metazoa</taxon>
        <taxon>Ecdysozoa</taxon>
        <taxon>Arthropoda</taxon>
        <taxon>Chelicerata</taxon>
        <taxon>Arachnida</taxon>
        <taxon>Araneae</taxon>
        <taxon>Araneomorphae</taxon>
        <taxon>Entelegynae</taxon>
        <taxon>Araneoidea</taxon>
        <taxon>Araneidae</taxon>
        <taxon>Araneus</taxon>
    </lineage>
</organism>
<gene>
    <name evidence="1" type="ORF">AVEN_64759_1</name>
</gene>
<evidence type="ECO:0000313" key="2">
    <source>
        <dbReference type="Proteomes" id="UP000499080"/>
    </source>
</evidence>
<reference evidence="1 2" key="1">
    <citation type="journal article" date="2019" name="Sci. Rep.">
        <title>Orb-weaving spider Araneus ventricosus genome elucidates the spidroin gene catalogue.</title>
        <authorList>
            <person name="Kono N."/>
            <person name="Nakamura H."/>
            <person name="Ohtoshi R."/>
            <person name="Moran D.A.P."/>
            <person name="Shinohara A."/>
            <person name="Yoshida Y."/>
            <person name="Fujiwara M."/>
            <person name="Mori M."/>
            <person name="Tomita M."/>
            <person name="Arakawa K."/>
        </authorList>
    </citation>
    <scope>NUCLEOTIDE SEQUENCE [LARGE SCALE GENOMIC DNA]</scope>
</reference>
<accession>A0A4Y2VLP8</accession>
<sequence length="119" mass="13492">MKRPYREHLYCYKHGASFQQCKFYGWEVDKVKHGVISRPLCSPDLSDKLGDLITIDSRKATLFDIYQGKYTGTPCDVIACRREYLRTAPRPGGAALSTGIVLEHECPFGVLFPQCELMS</sequence>
<keyword evidence="2" id="KW-1185">Reference proteome</keyword>
<dbReference type="EMBL" id="BGPR01049294">
    <property type="protein sequence ID" value="GBO26283.1"/>
    <property type="molecule type" value="Genomic_DNA"/>
</dbReference>
<proteinExistence type="predicted"/>
<name>A0A4Y2VLP8_ARAVE</name>
<dbReference type="AlphaFoldDB" id="A0A4Y2VLP8"/>
<evidence type="ECO:0000313" key="1">
    <source>
        <dbReference type="EMBL" id="GBO26283.1"/>
    </source>
</evidence>
<comment type="caution">
    <text evidence="1">The sequence shown here is derived from an EMBL/GenBank/DDBJ whole genome shotgun (WGS) entry which is preliminary data.</text>
</comment>
<protein>
    <submittedName>
        <fullName evidence="1">Uncharacterized protein</fullName>
    </submittedName>
</protein>
<dbReference type="Proteomes" id="UP000499080">
    <property type="component" value="Unassembled WGS sequence"/>
</dbReference>